<gene>
    <name evidence="5" type="ORF">K432DRAFT_363858</name>
</gene>
<dbReference type="SUPFAM" id="SSF50630">
    <property type="entry name" value="Acid proteases"/>
    <property type="match status" value="1"/>
</dbReference>
<dbReference type="InterPro" id="IPR034164">
    <property type="entry name" value="Pepsin-like_dom"/>
</dbReference>
<dbReference type="PRINTS" id="PR00792">
    <property type="entry name" value="PEPSIN"/>
</dbReference>
<dbReference type="OrthoDB" id="771136at2759"/>
<dbReference type="GO" id="GO:0000324">
    <property type="term" value="C:fungal-type vacuole"/>
    <property type="evidence" value="ECO:0007669"/>
    <property type="project" value="TreeGrafter"/>
</dbReference>
<keyword evidence="3" id="KW-0732">Signal</keyword>
<dbReference type="CDD" id="cd05471">
    <property type="entry name" value="pepsin_like"/>
    <property type="match status" value="1"/>
</dbReference>
<dbReference type="GO" id="GO:0004190">
    <property type="term" value="F:aspartic-type endopeptidase activity"/>
    <property type="evidence" value="ECO:0007669"/>
    <property type="project" value="InterPro"/>
</dbReference>
<reference evidence="5 6" key="1">
    <citation type="journal article" date="2016" name="Nat. Commun.">
        <title>Ectomycorrhizal ecology is imprinted in the genome of the dominant symbiotic fungus Cenococcum geophilum.</title>
        <authorList>
            <consortium name="DOE Joint Genome Institute"/>
            <person name="Peter M."/>
            <person name="Kohler A."/>
            <person name="Ohm R.A."/>
            <person name="Kuo A."/>
            <person name="Krutzmann J."/>
            <person name="Morin E."/>
            <person name="Arend M."/>
            <person name="Barry K.W."/>
            <person name="Binder M."/>
            <person name="Choi C."/>
            <person name="Clum A."/>
            <person name="Copeland A."/>
            <person name="Grisel N."/>
            <person name="Haridas S."/>
            <person name="Kipfer T."/>
            <person name="LaButti K."/>
            <person name="Lindquist E."/>
            <person name="Lipzen A."/>
            <person name="Maire R."/>
            <person name="Meier B."/>
            <person name="Mihaltcheva S."/>
            <person name="Molinier V."/>
            <person name="Murat C."/>
            <person name="Poggeler S."/>
            <person name="Quandt C.A."/>
            <person name="Sperisen C."/>
            <person name="Tritt A."/>
            <person name="Tisserant E."/>
            <person name="Crous P.W."/>
            <person name="Henrissat B."/>
            <person name="Nehls U."/>
            <person name="Egli S."/>
            <person name="Spatafora J.W."/>
            <person name="Grigoriev I.V."/>
            <person name="Martin F.M."/>
        </authorList>
    </citation>
    <scope>NUCLEOTIDE SEQUENCE [LARGE SCALE GENOMIC DNA]</scope>
    <source>
        <strain evidence="5 6">CBS 459.81</strain>
    </source>
</reference>
<feature type="chain" id="PRO_5034422298" evidence="3">
    <location>
        <begin position="23"/>
        <end position="444"/>
    </location>
</feature>
<evidence type="ECO:0000256" key="2">
    <source>
        <dbReference type="PIRSR" id="PIRSR601461-2"/>
    </source>
</evidence>
<protein>
    <submittedName>
        <fullName evidence="5">Acid protease</fullName>
    </submittedName>
</protein>
<feature type="disulfide bond" evidence="2">
    <location>
        <begin position="124"/>
        <end position="132"/>
    </location>
</feature>
<accession>A0A8E2DYV0</accession>
<dbReference type="PANTHER" id="PTHR47966:SF51">
    <property type="entry name" value="BETA-SITE APP-CLEAVING ENZYME, ISOFORM A-RELATED"/>
    <property type="match status" value="1"/>
</dbReference>
<feature type="signal peptide" evidence="3">
    <location>
        <begin position="1"/>
        <end position="22"/>
    </location>
</feature>
<keyword evidence="6" id="KW-1185">Reference proteome</keyword>
<dbReference type="EMBL" id="KV745522">
    <property type="protein sequence ID" value="OCK74245.1"/>
    <property type="molecule type" value="Genomic_DNA"/>
</dbReference>
<evidence type="ECO:0000256" key="1">
    <source>
        <dbReference type="ARBA" id="ARBA00007447"/>
    </source>
</evidence>
<dbReference type="InterPro" id="IPR033121">
    <property type="entry name" value="PEPTIDASE_A1"/>
</dbReference>
<evidence type="ECO:0000313" key="6">
    <source>
        <dbReference type="Proteomes" id="UP000250266"/>
    </source>
</evidence>
<name>A0A8E2DYV0_9PEZI</name>
<sequence>MMWSLPQLFVLALFSISRLSITAKVALPIKRTTERWSFADFIPTNSNESIWENALIGSPRERSYASRQFPRPMIPPQKRLRAKEQMIFYQLLFTSEISIGSPPQPFIAYVDISWADLFVPSSNCTLNPKSHCSQHRRYNSTLSETYKANMTSAELSFQGLYTKGYLSQDTVHIASLNIESQIFEEATRFQAQYPNAPMDTGFGLARFRPQYVDSTVDVKSPIQNIVKQELLDTNLFSLKLPRTDAELGQLTLGGIDSRYSSASFVDLPLTNVASDDINFSRYASCGWQVEISGVSLQGPSFPEPRAALTLDLEGYTAVFSNEFDFISVPPWIGIQIQQHLHPHLGLDDELGDLPCSMRDELPNLTLYFGGGAENEIVLTPWQYLFEVNDIRKGRRCVLPFSAWMHHEWDEKSPKWILLGSAFMSGLYSVFDLDNETISFAARVD</sequence>
<keyword evidence="2" id="KW-1015">Disulfide bond</keyword>
<feature type="domain" description="Peptidase A1" evidence="4">
    <location>
        <begin position="93"/>
        <end position="440"/>
    </location>
</feature>
<dbReference type="PROSITE" id="PS51767">
    <property type="entry name" value="PEPTIDASE_A1"/>
    <property type="match status" value="1"/>
</dbReference>
<dbReference type="InterPro" id="IPR001461">
    <property type="entry name" value="Aspartic_peptidase_A1"/>
</dbReference>
<dbReference type="Gene3D" id="2.40.70.10">
    <property type="entry name" value="Acid Proteases"/>
    <property type="match status" value="2"/>
</dbReference>
<dbReference type="PANTHER" id="PTHR47966">
    <property type="entry name" value="BETA-SITE APP-CLEAVING ENZYME, ISOFORM A-RELATED"/>
    <property type="match status" value="1"/>
</dbReference>
<organism evidence="5 6">
    <name type="scientific">Lepidopterella palustris CBS 459.81</name>
    <dbReference type="NCBI Taxonomy" id="1314670"/>
    <lineage>
        <taxon>Eukaryota</taxon>
        <taxon>Fungi</taxon>
        <taxon>Dikarya</taxon>
        <taxon>Ascomycota</taxon>
        <taxon>Pezizomycotina</taxon>
        <taxon>Dothideomycetes</taxon>
        <taxon>Pleosporomycetidae</taxon>
        <taxon>Mytilinidiales</taxon>
        <taxon>Argynnaceae</taxon>
        <taxon>Lepidopterella</taxon>
    </lineage>
</organism>
<dbReference type="InterPro" id="IPR021109">
    <property type="entry name" value="Peptidase_aspartic_dom_sf"/>
</dbReference>
<keyword evidence="5" id="KW-0378">Hydrolase</keyword>
<evidence type="ECO:0000256" key="3">
    <source>
        <dbReference type="SAM" id="SignalP"/>
    </source>
</evidence>
<keyword evidence="5" id="KW-0645">Protease</keyword>
<comment type="similarity">
    <text evidence="1">Belongs to the peptidase A1 family.</text>
</comment>
<proteinExistence type="inferred from homology"/>
<dbReference type="AlphaFoldDB" id="A0A8E2DYV0"/>
<evidence type="ECO:0000259" key="4">
    <source>
        <dbReference type="PROSITE" id="PS51767"/>
    </source>
</evidence>
<evidence type="ECO:0000313" key="5">
    <source>
        <dbReference type="EMBL" id="OCK74245.1"/>
    </source>
</evidence>
<dbReference type="Pfam" id="PF00026">
    <property type="entry name" value="Asp"/>
    <property type="match status" value="1"/>
</dbReference>
<dbReference type="Proteomes" id="UP000250266">
    <property type="component" value="Unassembled WGS sequence"/>
</dbReference>
<dbReference type="GO" id="GO:0006508">
    <property type="term" value="P:proteolysis"/>
    <property type="evidence" value="ECO:0007669"/>
    <property type="project" value="UniProtKB-KW"/>
</dbReference>